<dbReference type="Proteomes" id="UP000247483">
    <property type="component" value="Unassembled WGS sequence"/>
</dbReference>
<evidence type="ECO:0008006" key="3">
    <source>
        <dbReference type="Google" id="ProtNLM"/>
    </source>
</evidence>
<evidence type="ECO:0000313" key="1">
    <source>
        <dbReference type="EMBL" id="PXZ05525.1"/>
    </source>
</evidence>
<dbReference type="PROSITE" id="PS51257">
    <property type="entry name" value="PROKAR_LIPOPROTEIN"/>
    <property type="match status" value="1"/>
</dbReference>
<reference evidence="1 2" key="1">
    <citation type="submission" date="2018-05" db="EMBL/GenBank/DDBJ databases">
        <title>Reference genomes for bee gut microbiota database.</title>
        <authorList>
            <person name="Ellegaard K.M."/>
        </authorList>
    </citation>
    <scope>NUCLEOTIDE SEQUENCE [LARGE SCALE GENOMIC DNA]</scope>
    <source>
        <strain evidence="1 2">ESL0177</strain>
    </source>
</reference>
<dbReference type="EMBL" id="QGLP01000004">
    <property type="protein sequence ID" value="PXZ05525.1"/>
    <property type="molecule type" value="Genomic_DNA"/>
</dbReference>
<gene>
    <name evidence="1" type="ORF">DKK79_02240</name>
</gene>
<comment type="caution">
    <text evidence="1">The sequence shown here is derived from an EMBL/GenBank/DDBJ whole genome shotgun (WGS) entry which is preliminary data.</text>
</comment>
<accession>A0A2V4DXJ2</accession>
<proteinExistence type="predicted"/>
<name>A0A2V4DXJ2_9GAMM</name>
<dbReference type="RefSeq" id="WP_110422664.1">
    <property type="nucleotide sequence ID" value="NZ_QGLP01000004.1"/>
</dbReference>
<sequence>MKKIALLGLACLVLSGCGTVQKTIKKEPTITMTEADINQLAQNNISKNMNELENKEGFKCDIYDSNGIHNWYFLEEFQFVLQNKLSPLKKSPILDSGKIYCVIDKYGNNIPRTYNVNVVERGLINNVEYSINYSDFSGNIGNDSKSSDNYWMFGCRTDKMNDKKECSADNYSANVSILKNKHGYLLQIGYDHYPGKKVSIRINKDKVLNSWREDGTFNYQISNNIIKSIKNNDVVYVRYVKWPYENEITNQLDVSYFKEVLRLLDTIYNLH</sequence>
<evidence type="ECO:0000313" key="2">
    <source>
        <dbReference type="Proteomes" id="UP000247483"/>
    </source>
</evidence>
<organism evidence="1 2">
    <name type="scientific">Gilliamella apicola</name>
    <dbReference type="NCBI Taxonomy" id="1196095"/>
    <lineage>
        <taxon>Bacteria</taxon>
        <taxon>Pseudomonadati</taxon>
        <taxon>Pseudomonadota</taxon>
        <taxon>Gammaproteobacteria</taxon>
        <taxon>Orbales</taxon>
        <taxon>Orbaceae</taxon>
        <taxon>Gilliamella</taxon>
    </lineage>
</organism>
<dbReference type="AlphaFoldDB" id="A0A2V4DXJ2"/>
<protein>
    <recommendedName>
        <fullName evidence="3">Lipoprotein</fullName>
    </recommendedName>
</protein>